<dbReference type="Pfam" id="PF16874">
    <property type="entry name" value="Glyco_hydro_36C"/>
    <property type="match status" value="1"/>
</dbReference>
<dbReference type="PANTHER" id="PTHR43053">
    <property type="entry name" value="GLYCOSIDASE FAMILY 31"/>
    <property type="match status" value="1"/>
</dbReference>
<dbReference type="Pfam" id="PF02065">
    <property type="entry name" value="Melibiase"/>
    <property type="match status" value="1"/>
</dbReference>
<evidence type="ECO:0000256" key="3">
    <source>
        <dbReference type="ARBA" id="ARBA00022801"/>
    </source>
</evidence>
<dbReference type="Gene3D" id="2.60.40.1180">
    <property type="entry name" value="Golgi alpha-mannosidase II"/>
    <property type="match status" value="1"/>
</dbReference>
<proteinExistence type="predicted"/>
<evidence type="ECO:0000256" key="4">
    <source>
        <dbReference type="ARBA" id="ARBA00023295"/>
    </source>
</evidence>
<dbReference type="PRINTS" id="PR00743">
    <property type="entry name" value="GLHYDRLASE36"/>
</dbReference>
<feature type="domain" description="Glycosyl hydrolase family 36 C-terminal" evidence="5">
    <location>
        <begin position="618"/>
        <end position="700"/>
    </location>
</feature>
<dbReference type="InterPro" id="IPR002252">
    <property type="entry name" value="Glyco_hydro_36"/>
</dbReference>
<organism evidence="7 8">
    <name type="scientific">Arcanobacterium canis</name>
    <dbReference type="NCBI Taxonomy" id="999183"/>
    <lineage>
        <taxon>Bacteria</taxon>
        <taxon>Bacillati</taxon>
        <taxon>Actinomycetota</taxon>
        <taxon>Actinomycetes</taxon>
        <taxon>Actinomycetales</taxon>
        <taxon>Actinomycetaceae</taxon>
        <taxon>Arcanobacterium</taxon>
    </lineage>
</organism>
<evidence type="ECO:0000259" key="6">
    <source>
        <dbReference type="Pfam" id="PF16875"/>
    </source>
</evidence>
<dbReference type="Gene3D" id="3.20.20.70">
    <property type="entry name" value="Aldolase class I"/>
    <property type="match status" value="1"/>
</dbReference>
<gene>
    <name evidence="7" type="ORF">P7079_03315</name>
</gene>
<dbReference type="InterPro" id="IPR031705">
    <property type="entry name" value="Glyco_hydro_36_C"/>
</dbReference>
<evidence type="ECO:0000313" key="7">
    <source>
        <dbReference type="EMBL" id="WFM84016.1"/>
    </source>
</evidence>
<dbReference type="Pfam" id="PF16875">
    <property type="entry name" value="Glyco_hydro_36N"/>
    <property type="match status" value="1"/>
</dbReference>
<dbReference type="PANTHER" id="PTHR43053:SF3">
    <property type="entry name" value="ALPHA-GALACTOSIDASE C-RELATED"/>
    <property type="match status" value="1"/>
</dbReference>
<dbReference type="InterPro" id="IPR013780">
    <property type="entry name" value="Glyco_hydro_b"/>
</dbReference>
<accession>A0ABY8G213</accession>
<keyword evidence="8" id="KW-1185">Reference proteome</keyword>
<feature type="domain" description="Glycosyl hydrolase family 36 N-terminal" evidence="6">
    <location>
        <begin position="36"/>
        <end position="260"/>
    </location>
</feature>
<dbReference type="InterPro" id="IPR031704">
    <property type="entry name" value="Glyco_hydro_36_N"/>
</dbReference>
<dbReference type="RefSeq" id="WP_278013411.1">
    <property type="nucleotide sequence ID" value="NZ_CP121208.1"/>
</dbReference>
<dbReference type="EMBL" id="CP121208">
    <property type="protein sequence ID" value="WFM84016.1"/>
    <property type="molecule type" value="Genomic_DNA"/>
</dbReference>
<evidence type="ECO:0000259" key="5">
    <source>
        <dbReference type="Pfam" id="PF16874"/>
    </source>
</evidence>
<dbReference type="InterPro" id="IPR013785">
    <property type="entry name" value="Aldolase_TIM"/>
</dbReference>
<comment type="catalytic activity">
    <reaction evidence="1">
        <text>Hydrolysis of terminal, non-reducing alpha-D-galactose residues in alpha-D-galactosides, including galactose oligosaccharides, galactomannans and galactolipids.</text>
        <dbReference type="EC" id="3.2.1.22"/>
    </reaction>
</comment>
<dbReference type="SUPFAM" id="SSF51445">
    <property type="entry name" value="(Trans)glycosidases"/>
    <property type="match status" value="1"/>
</dbReference>
<sequence>MATMDNDVTLRTPHAPHPIGLSQRHIALVLSPTQSLPAITYWGEDIHCDHPYLLPTQTPQLINAGIDCPEVPSVLPHQAEGWSGVPFISVSRNGVALFPQFSVRSSHAEHSRLTFTADADGLELTFTIALEPGGLAWQQATITNTCDVPTHVEQVRLAFPVPSCASELMTFSGHHLRERSPIRHPFTQGFHAQQSWMGRPNFDSGYLTIAGTPGFGFTHGTVYATHVGWSGNVEHFAARTAYSSGLIGGSELLYPGEIVLENGQSYTTPKVYGSFGEGLNELAHRFHTYLRGVHGPALRRPVTLNTWEAVYFNQRPHTLLDLARTAAATGIERFVVDDGWFIGRQNDFAALGDWYVDSESWPHGLEEISQCVHDLGMEFGLWFEPEMISLNSNAAREHPEWIIRPKSDRLPLPGRHEYVIDLANPQAYEYLFGRMSALITQLGIDYIKWDHNRFITEAISPFTGRPAVHEQTLAFYRLMHDLRQTHSRLVIENCSSGGGRIDLAIMSLASSVWASDCTDPVERTTIQRYTSLLIPPEMISAHVAASPSHQTRRSTTLTTRAAVAFCYGFGFEMDISTLSDFERVLAREWTGLHRSLVEPPMCAVHGDSADASVSVDGIVSQDRQHAIFCITQLTTSENYPIAPVTLPGLRPELIYRVRPLGGAARYNDSDVDGRPGPVWWRDDGVEVPGQVLSHWGVRTKHIFPGNAILLEVDAVTFACR</sequence>
<protein>
    <recommendedName>
        <fullName evidence="2">alpha-galactosidase</fullName>
        <ecNumber evidence="2">3.2.1.22</ecNumber>
    </recommendedName>
</protein>
<dbReference type="CDD" id="cd14791">
    <property type="entry name" value="GH36"/>
    <property type="match status" value="1"/>
</dbReference>
<evidence type="ECO:0000313" key="8">
    <source>
        <dbReference type="Proteomes" id="UP001215216"/>
    </source>
</evidence>
<dbReference type="GO" id="GO:0004557">
    <property type="term" value="F:alpha-galactosidase activity"/>
    <property type="evidence" value="ECO:0007669"/>
    <property type="project" value="UniProtKB-EC"/>
</dbReference>
<dbReference type="Gene3D" id="2.70.98.60">
    <property type="entry name" value="alpha-galactosidase from lactobacil brevis"/>
    <property type="match status" value="1"/>
</dbReference>
<evidence type="ECO:0000256" key="1">
    <source>
        <dbReference type="ARBA" id="ARBA00001255"/>
    </source>
</evidence>
<dbReference type="Proteomes" id="UP001215216">
    <property type="component" value="Chromosome"/>
</dbReference>
<name>A0ABY8G213_9ACTO</name>
<dbReference type="InterPro" id="IPR038417">
    <property type="entry name" value="Alpga-gal_N_sf"/>
</dbReference>
<dbReference type="EC" id="3.2.1.22" evidence="2"/>
<dbReference type="InterPro" id="IPR017853">
    <property type="entry name" value="GH"/>
</dbReference>
<dbReference type="InterPro" id="IPR050985">
    <property type="entry name" value="Alpha-glycosidase_related"/>
</dbReference>
<reference evidence="7 8" key="1">
    <citation type="submission" date="2023-03" db="EMBL/GenBank/DDBJ databases">
        <title>Complete genome of Arcanobacterium canis strain DSM 25104 isolated in 2010 from a canine otitis externa in Germany.</title>
        <authorList>
            <person name="Borowiak M."/>
            <person name="Kreitlow A."/>
            <person name="Malorny B."/>
            <person name="Laemmler C."/>
            <person name="Prenger-Berninghoff E."/>
            <person name="Ploetz M."/>
            <person name="Abdulmawjood A."/>
        </authorList>
    </citation>
    <scope>NUCLEOTIDE SEQUENCE [LARGE SCALE GENOMIC DNA]</scope>
    <source>
        <strain evidence="7 8">DSM 25104</strain>
    </source>
</reference>
<keyword evidence="4 7" id="KW-0326">Glycosidase</keyword>
<evidence type="ECO:0000256" key="2">
    <source>
        <dbReference type="ARBA" id="ARBA00012755"/>
    </source>
</evidence>
<keyword evidence="3 7" id="KW-0378">Hydrolase</keyword>